<dbReference type="InterPro" id="IPR016181">
    <property type="entry name" value="Acyl_CoA_acyltransferase"/>
</dbReference>
<organism evidence="4 5">
    <name type="scientific">Taibaiella chishuiensis</name>
    <dbReference type="NCBI Taxonomy" id="1434707"/>
    <lineage>
        <taxon>Bacteria</taxon>
        <taxon>Pseudomonadati</taxon>
        <taxon>Bacteroidota</taxon>
        <taxon>Chitinophagia</taxon>
        <taxon>Chitinophagales</taxon>
        <taxon>Chitinophagaceae</taxon>
        <taxon>Taibaiella</taxon>
    </lineage>
</organism>
<feature type="domain" description="N-acetyltransferase" evidence="3">
    <location>
        <begin position="17"/>
        <end position="147"/>
    </location>
</feature>
<dbReference type="Pfam" id="PF13508">
    <property type="entry name" value="Acetyltransf_7"/>
    <property type="match status" value="1"/>
</dbReference>
<dbReference type="RefSeq" id="WP_106522433.1">
    <property type="nucleotide sequence ID" value="NZ_PYGD01000002.1"/>
</dbReference>
<name>A0A2P8D8C3_9BACT</name>
<dbReference type="GO" id="GO:0016747">
    <property type="term" value="F:acyltransferase activity, transferring groups other than amino-acyl groups"/>
    <property type="evidence" value="ECO:0007669"/>
    <property type="project" value="InterPro"/>
</dbReference>
<dbReference type="Proteomes" id="UP000240572">
    <property type="component" value="Unassembled WGS sequence"/>
</dbReference>
<dbReference type="AlphaFoldDB" id="A0A2P8D8C3"/>
<dbReference type="Gene3D" id="3.40.630.30">
    <property type="match status" value="1"/>
</dbReference>
<comment type="caution">
    <text evidence="4">The sequence shown here is derived from an EMBL/GenBank/DDBJ whole genome shotgun (WGS) entry which is preliminary data.</text>
</comment>
<dbReference type="CDD" id="cd04301">
    <property type="entry name" value="NAT_SF"/>
    <property type="match status" value="1"/>
</dbReference>
<evidence type="ECO:0000259" key="3">
    <source>
        <dbReference type="PROSITE" id="PS51186"/>
    </source>
</evidence>
<dbReference type="PANTHER" id="PTHR43800:SF1">
    <property type="entry name" value="PEPTIDYL-LYSINE N-ACETYLTRANSFERASE YJAB"/>
    <property type="match status" value="1"/>
</dbReference>
<evidence type="ECO:0000313" key="5">
    <source>
        <dbReference type="Proteomes" id="UP000240572"/>
    </source>
</evidence>
<protein>
    <submittedName>
        <fullName evidence="4">Putative acetyltransferase</fullName>
    </submittedName>
</protein>
<dbReference type="EMBL" id="PYGD01000002">
    <property type="protein sequence ID" value="PSK93431.1"/>
    <property type="molecule type" value="Genomic_DNA"/>
</dbReference>
<sequence>MAHKIILVSEKDYPEILTVWEASVRATHHFLAEEDLLFYKAAIRDTYLPSGMLRLFCIREDNGDMAGFTGLSNDAIEMLFIRPDLRGAGIGKALLRYAVMEQQMTKVDVNEQNGQALGFYEHEGFHITGRSELDASGKPYPILHLSR</sequence>
<dbReference type="PROSITE" id="PS51186">
    <property type="entry name" value="GNAT"/>
    <property type="match status" value="1"/>
</dbReference>
<keyword evidence="1 4" id="KW-0808">Transferase</keyword>
<reference evidence="4 5" key="1">
    <citation type="submission" date="2018-03" db="EMBL/GenBank/DDBJ databases">
        <title>Genomic Encyclopedia of Type Strains, Phase III (KMG-III): the genomes of soil and plant-associated and newly described type strains.</title>
        <authorList>
            <person name="Whitman W."/>
        </authorList>
    </citation>
    <scope>NUCLEOTIDE SEQUENCE [LARGE SCALE GENOMIC DNA]</scope>
    <source>
        <strain evidence="4 5">CGMCC 1.12700</strain>
    </source>
</reference>
<dbReference type="InterPro" id="IPR000182">
    <property type="entry name" value="GNAT_dom"/>
</dbReference>
<accession>A0A2P8D8C3</accession>
<keyword evidence="2" id="KW-0012">Acyltransferase</keyword>
<dbReference type="SUPFAM" id="SSF55729">
    <property type="entry name" value="Acyl-CoA N-acyltransferases (Nat)"/>
    <property type="match status" value="1"/>
</dbReference>
<evidence type="ECO:0000313" key="4">
    <source>
        <dbReference type="EMBL" id="PSK93431.1"/>
    </source>
</evidence>
<evidence type="ECO:0000256" key="1">
    <source>
        <dbReference type="ARBA" id="ARBA00022679"/>
    </source>
</evidence>
<gene>
    <name evidence="4" type="ORF">B0I18_102401</name>
</gene>
<evidence type="ECO:0000256" key="2">
    <source>
        <dbReference type="ARBA" id="ARBA00023315"/>
    </source>
</evidence>
<keyword evidence="5" id="KW-1185">Reference proteome</keyword>
<dbReference type="OrthoDB" id="9789605at2"/>
<dbReference type="PANTHER" id="PTHR43800">
    <property type="entry name" value="PEPTIDYL-LYSINE N-ACETYLTRANSFERASE YJAB"/>
    <property type="match status" value="1"/>
</dbReference>
<proteinExistence type="predicted"/>